<dbReference type="Proteomes" id="UP000438914">
    <property type="component" value="Unassembled WGS sequence"/>
</dbReference>
<reference evidence="1 2" key="1">
    <citation type="submission" date="2019-08" db="EMBL/GenBank/DDBJ databases">
        <title>In-depth cultivation of the pig gut microbiome towards novel bacterial diversity and tailored functional studies.</title>
        <authorList>
            <person name="Wylensek D."/>
            <person name="Hitch T.C.A."/>
            <person name="Clavel T."/>
        </authorList>
    </citation>
    <scope>NUCLEOTIDE SEQUENCE [LARGE SCALE GENOMIC DNA]</scope>
    <source>
        <strain evidence="1 2">LKV-178-WT-2A</strain>
    </source>
</reference>
<organism evidence="1 2">
    <name type="scientific">Hallella mizrahii</name>
    <dbReference type="NCBI Taxonomy" id="2606637"/>
    <lineage>
        <taxon>Bacteria</taxon>
        <taxon>Pseudomonadati</taxon>
        <taxon>Bacteroidota</taxon>
        <taxon>Bacteroidia</taxon>
        <taxon>Bacteroidales</taxon>
        <taxon>Prevotellaceae</taxon>
        <taxon>Hallella</taxon>
    </lineage>
</organism>
<evidence type="ECO:0008006" key="3">
    <source>
        <dbReference type="Google" id="ProtNLM"/>
    </source>
</evidence>
<accession>A0A7K0KFQ0</accession>
<name>A0A7K0KFQ0_9BACT</name>
<dbReference type="AlphaFoldDB" id="A0A7K0KFQ0"/>
<dbReference type="EMBL" id="VUNG01000019">
    <property type="protein sequence ID" value="MST84674.1"/>
    <property type="molecule type" value="Genomic_DNA"/>
</dbReference>
<protein>
    <recommendedName>
        <fullName evidence="3">Helix-hairpin-helix domain-containing protein</fullName>
    </recommendedName>
</protein>
<sequence>MKRINIEYSTYYNFVDGLSISPSVKKRIRQALSHGGFYDTTNLCKKSEDDLRAVEGIDGKIADKIKSQMLNAGLHFNMTDFRRP</sequence>
<dbReference type="Gene3D" id="1.10.150.20">
    <property type="entry name" value="5' to 3' exonuclease, C-terminal subdomain"/>
    <property type="match status" value="1"/>
</dbReference>
<evidence type="ECO:0000313" key="2">
    <source>
        <dbReference type="Proteomes" id="UP000438914"/>
    </source>
</evidence>
<gene>
    <name evidence="1" type="ORF">FYJ73_08335</name>
</gene>
<keyword evidence="2" id="KW-1185">Reference proteome</keyword>
<evidence type="ECO:0000313" key="1">
    <source>
        <dbReference type="EMBL" id="MST84674.1"/>
    </source>
</evidence>
<proteinExistence type="predicted"/>
<comment type="caution">
    <text evidence="1">The sequence shown here is derived from an EMBL/GenBank/DDBJ whole genome shotgun (WGS) entry which is preliminary data.</text>
</comment>
<dbReference type="GO" id="GO:0000166">
    <property type="term" value="F:nucleotide binding"/>
    <property type="evidence" value="ECO:0007669"/>
    <property type="project" value="InterPro"/>
</dbReference>
<dbReference type="RefSeq" id="WP_154534258.1">
    <property type="nucleotide sequence ID" value="NZ_VUNG01000019.1"/>
</dbReference>
<dbReference type="SUPFAM" id="SSF47794">
    <property type="entry name" value="Rad51 N-terminal domain-like"/>
    <property type="match status" value="1"/>
</dbReference>
<dbReference type="InterPro" id="IPR010995">
    <property type="entry name" value="DNA_repair_Rad51/TF_NusA_a-hlx"/>
</dbReference>